<dbReference type="Pfam" id="PF25432">
    <property type="entry name" value="FF_PRPF40A"/>
    <property type="match status" value="1"/>
</dbReference>
<reference evidence="13" key="1">
    <citation type="submission" date="2022-12" db="EMBL/GenBank/DDBJ databases">
        <title>Draft genome assemblies for two species of Escallonia (Escalloniales).</title>
        <authorList>
            <person name="Chanderbali A."/>
            <person name="Dervinis C."/>
            <person name="Anghel I."/>
            <person name="Soltis D."/>
            <person name="Soltis P."/>
            <person name="Zapata F."/>
        </authorList>
    </citation>
    <scope>NUCLEOTIDE SEQUENCE</scope>
    <source>
        <strain evidence="13">UCBG92.1500</strain>
        <tissue evidence="13">Leaf</tissue>
    </source>
</reference>
<evidence type="ECO:0008006" key="15">
    <source>
        <dbReference type="Google" id="ProtNLM"/>
    </source>
</evidence>
<dbReference type="SMART" id="SM00456">
    <property type="entry name" value="WW"/>
    <property type="match status" value="2"/>
</dbReference>
<dbReference type="Gene3D" id="1.10.10.440">
    <property type="entry name" value="FF domain"/>
    <property type="match status" value="5"/>
</dbReference>
<dbReference type="AlphaFoldDB" id="A0AA88QWG8"/>
<evidence type="ECO:0000256" key="7">
    <source>
        <dbReference type="ARBA" id="ARBA00061317"/>
    </source>
</evidence>
<dbReference type="PROSITE" id="PS51676">
    <property type="entry name" value="FF"/>
    <property type="match status" value="4"/>
</dbReference>
<name>A0AA88QWG8_9ASTE</name>
<feature type="domain" description="FF" evidence="12">
    <location>
        <begin position="568"/>
        <end position="623"/>
    </location>
</feature>
<comment type="subunit">
    <text evidence="8">Interacts (via the WW domains) with the phosphorylated C-terminal domain of NRPB1 (via CTD domain).</text>
</comment>
<dbReference type="Proteomes" id="UP001187471">
    <property type="component" value="Unassembled WGS sequence"/>
</dbReference>
<evidence type="ECO:0000256" key="5">
    <source>
        <dbReference type="ARBA" id="ARBA00023242"/>
    </source>
</evidence>
<keyword evidence="5" id="KW-0539">Nucleus</keyword>
<dbReference type="InterPro" id="IPR036517">
    <property type="entry name" value="FF_domain_sf"/>
</dbReference>
<dbReference type="Gene3D" id="2.20.70.10">
    <property type="match status" value="2"/>
</dbReference>
<evidence type="ECO:0000256" key="6">
    <source>
        <dbReference type="ARBA" id="ARBA00056384"/>
    </source>
</evidence>
<evidence type="ECO:0000259" key="12">
    <source>
        <dbReference type="PROSITE" id="PS51676"/>
    </source>
</evidence>
<keyword evidence="2" id="KW-0507">mRNA processing</keyword>
<dbReference type="EMBL" id="JAVXUO010002873">
    <property type="protein sequence ID" value="KAK2968921.1"/>
    <property type="molecule type" value="Genomic_DNA"/>
</dbReference>
<dbReference type="SMART" id="SM00441">
    <property type="entry name" value="FF"/>
    <property type="match status" value="4"/>
</dbReference>
<gene>
    <name evidence="13" type="ORF">RJ640_018613</name>
</gene>
<evidence type="ECO:0000259" key="11">
    <source>
        <dbReference type="PROSITE" id="PS50020"/>
    </source>
</evidence>
<dbReference type="InterPro" id="IPR039726">
    <property type="entry name" value="Prp40-like"/>
</dbReference>
<dbReference type="GO" id="GO:0003723">
    <property type="term" value="F:RNA binding"/>
    <property type="evidence" value="ECO:0007669"/>
    <property type="project" value="TreeGrafter"/>
</dbReference>
<feature type="compositionally biased region" description="Acidic residues" evidence="10">
    <location>
        <begin position="953"/>
        <end position="968"/>
    </location>
</feature>
<feature type="region of interest" description="Disordered" evidence="10">
    <location>
        <begin position="816"/>
        <end position="968"/>
    </location>
</feature>
<protein>
    <recommendedName>
        <fullName evidence="15">Pre-mRNA-processing protein 40A</fullName>
    </recommendedName>
</protein>
<dbReference type="PANTHER" id="PTHR11864:SF0">
    <property type="entry name" value="PRP40 PRE-MRNA PROCESSING FACTOR 40 HOMOLOG A (YEAST)"/>
    <property type="match status" value="1"/>
</dbReference>
<evidence type="ECO:0000256" key="1">
    <source>
        <dbReference type="ARBA" id="ARBA00004123"/>
    </source>
</evidence>
<evidence type="ECO:0000313" key="14">
    <source>
        <dbReference type="Proteomes" id="UP001187471"/>
    </source>
</evidence>
<dbReference type="Pfam" id="PF00397">
    <property type="entry name" value="WW"/>
    <property type="match status" value="2"/>
</dbReference>
<feature type="compositionally biased region" description="Low complexity" evidence="10">
    <location>
        <begin position="291"/>
        <end position="309"/>
    </location>
</feature>
<feature type="coiled-coil region" evidence="9">
    <location>
        <begin position="617"/>
        <end position="646"/>
    </location>
</feature>
<feature type="domain" description="FF" evidence="12">
    <location>
        <begin position="641"/>
        <end position="704"/>
    </location>
</feature>
<feature type="domain" description="WW" evidence="11">
    <location>
        <begin position="179"/>
        <end position="212"/>
    </location>
</feature>
<accession>A0AA88QWG8</accession>
<dbReference type="PROSITE" id="PS50020">
    <property type="entry name" value="WW_DOMAIN_2"/>
    <property type="match status" value="2"/>
</dbReference>
<comment type="caution">
    <text evidence="13">The sequence shown here is derived from an EMBL/GenBank/DDBJ whole genome shotgun (WGS) entry which is preliminary data.</text>
</comment>
<feature type="region of interest" description="Disordered" evidence="10">
    <location>
        <begin position="289"/>
        <end position="309"/>
    </location>
</feature>
<evidence type="ECO:0000256" key="9">
    <source>
        <dbReference type="SAM" id="Coils"/>
    </source>
</evidence>
<dbReference type="PROSITE" id="PS01159">
    <property type="entry name" value="WW_DOMAIN_1"/>
    <property type="match status" value="1"/>
</dbReference>
<evidence type="ECO:0000256" key="3">
    <source>
        <dbReference type="ARBA" id="ARBA00022737"/>
    </source>
</evidence>
<dbReference type="Pfam" id="PF01846">
    <property type="entry name" value="FF"/>
    <property type="match status" value="4"/>
</dbReference>
<keyword evidence="14" id="KW-1185">Reference proteome</keyword>
<feature type="compositionally biased region" description="Basic and acidic residues" evidence="10">
    <location>
        <begin position="817"/>
        <end position="880"/>
    </location>
</feature>
<organism evidence="13 14">
    <name type="scientific">Escallonia rubra</name>
    <dbReference type="NCBI Taxonomy" id="112253"/>
    <lineage>
        <taxon>Eukaryota</taxon>
        <taxon>Viridiplantae</taxon>
        <taxon>Streptophyta</taxon>
        <taxon>Embryophyta</taxon>
        <taxon>Tracheophyta</taxon>
        <taxon>Spermatophyta</taxon>
        <taxon>Magnoliopsida</taxon>
        <taxon>eudicotyledons</taxon>
        <taxon>Gunneridae</taxon>
        <taxon>Pentapetalae</taxon>
        <taxon>asterids</taxon>
        <taxon>campanulids</taxon>
        <taxon>Escalloniales</taxon>
        <taxon>Escalloniaceae</taxon>
        <taxon>Escallonia</taxon>
    </lineage>
</organism>
<proteinExistence type="inferred from homology"/>
<comment type="similarity">
    <text evidence="7">Belongs to the PRPF40 family.</text>
</comment>
<dbReference type="GO" id="GO:0070063">
    <property type="term" value="F:RNA polymerase binding"/>
    <property type="evidence" value="ECO:0007669"/>
    <property type="project" value="UniProtKB-ARBA"/>
</dbReference>
<dbReference type="GO" id="GO:0005685">
    <property type="term" value="C:U1 snRNP"/>
    <property type="evidence" value="ECO:0007669"/>
    <property type="project" value="TreeGrafter"/>
</dbReference>
<dbReference type="FunFam" id="1.10.10.440:FF:000024">
    <property type="entry name" value="Pre-mRNA-processing protein 40A"/>
    <property type="match status" value="1"/>
</dbReference>
<evidence type="ECO:0000313" key="13">
    <source>
        <dbReference type="EMBL" id="KAK2968921.1"/>
    </source>
</evidence>
<dbReference type="InterPro" id="IPR036020">
    <property type="entry name" value="WW_dom_sf"/>
</dbReference>
<feature type="domain" description="FF" evidence="12">
    <location>
        <begin position="434"/>
        <end position="488"/>
    </location>
</feature>
<dbReference type="FunFam" id="1.10.10.440:FF:000013">
    <property type="entry name" value="pre-mRNA-processing protein 40A isoform X1"/>
    <property type="match status" value="1"/>
</dbReference>
<dbReference type="InterPro" id="IPR001202">
    <property type="entry name" value="WW_dom"/>
</dbReference>
<keyword evidence="9" id="KW-0175">Coiled coil</keyword>
<dbReference type="GO" id="GO:0045292">
    <property type="term" value="P:mRNA cis splicing, via spliceosome"/>
    <property type="evidence" value="ECO:0007669"/>
    <property type="project" value="InterPro"/>
</dbReference>
<sequence length="968" mass="109678">FRPTVPPQQPPPYVPVASQQYMSVMRSNIGVPSHPQFSQPMPQLPVRPGQAGHGLPPAQSFPVPDLQPNRPIISVSPQPLQTAQIPSNYMPGVGGPRGPLSSTYPLSASPRGQLHINTESTGQYQAVSQTNLPGFSADGQSWMSGSQSIKSVTPVKQTGEQISVAATAPAALVQPKPIAMPPSEWIEHTSRDGKRYYYNRRTRLSSWEKPLELMTAIERADATTDWREVTSPDGRKYYYNRVIKQSKWTIPDEVKFARDKVKAEPINGNQESSTDVKIHAPSAVSLDEIKSSSPNAASSCSPAHELASSPTPVAPVVAVANPGSMVTSGSSALPMESPIIATNEIAMPTLAETAPPTAAAAESAGISLAVTNTVTTLMSSSDKSSAKDVVTAGYGVSEGDVEESKKGTSMAEKVNVTVVEEKTIEQEPLAYENKLEAKNAFKTLMETANVGSDWTWDQAMRVIINDRRYGALRSLGERKQAFNEFLGKKKKQEAEERRTKQKKAREDFKKMLGESAELTSSTRWSKAIFTFEEDERFKAVERPKDRDDLFEDFIAGLEKKERAKALEDHKRNRMEYVEFLKSCDFIKASSQWRKVQDRLETDERCLRLEKIDRLEIFQEYVRDLEKEEEEERKLRMEESRKTERKNRDEFRKLMEGHVASGTLTAKTHWRDYCMKVKDLPAYLAVSSNTSGATAKDLFEDVVEELEKQFLEDKARIKDAVRLGKITLASSWTLEDFKASILEDINSPPVSEFNLKLVFDELLERVREREEKEAKKRKRLADDFHELLCNLKEVSVSSRWEDCRSLFEDRQQNWWVSSKDDPSHAKKDREVKEREKRKAKRRDKERGTGKEKPRKDATDSDNDDRAESHSLEENKRSGRDKDKKHRKRHQSSLDDVSLDENEKDRSKSSRRHSVEHKKPKQMEQYGGTSEADHDSRRKRHKRDSWNGSHRNGDYEEQNDGDFGEDGEVR</sequence>
<evidence type="ECO:0000256" key="4">
    <source>
        <dbReference type="ARBA" id="ARBA00023187"/>
    </source>
</evidence>
<dbReference type="GO" id="GO:0071004">
    <property type="term" value="C:U2-type prespliceosome"/>
    <property type="evidence" value="ECO:0007669"/>
    <property type="project" value="TreeGrafter"/>
</dbReference>
<dbReference type="CDD" id="cd00201">
    <property type="entry name" value="WW"/>
    <property type="match status" value="2"/>
</dbReference>
<evidence type="ECO:0000256" key="8">
    <source>
        <dbReference type="ARBA" id="ARBA00064817"/>
    </source>
</evidence>
<evidence type="ECO:0000256" key="2">
    <source>
        <dbReference type="ARBA" id="ARBA00022664"/>
    </source>
</evidence>
<feature type="domain" description="WW" evidence="11">
    <location>
        <begin position="220"/>
        <end position="253"/>
    </location>
</feature>
<keyword evidence="4" id="KW-0508">mRNA splicing</keyword>
<feature type="domain" description="FF" evidence="12">
    <location>
        <begin position="501"/>
        <end position="556"/>
    </location>
</feature>
<dbReference type="SUPFAM" id="SSF81698">
    <property type="entry name" value="FF domain"/>
    <property type="match status" value="4"/>
</dbReference>
<evidence type="ECO:0000256" key="10">
    <source>
        <dbReference type="SAM" id="MobiDB-lite"/>
    </source>
</evidence>
<comment type="function">
    <text evidence="6">Binds the phosphorylated C-terminal domain (CTD) of the largest subunit of RNA polymerase II and functions as a scaffold for RNA processing machineries. May be involved in pre-mRNA splicing.</text>
</comment>
<dbReference type="PANTHER" id="PTHR11864">
    <property type="entry name" value="PRE-MRNA-PROCESSING PROTEIN PRP40"/>
    <property type="match status" value="1"/>
</dbReference>
<comment type="subcellular location">
    <subcellularLocation>
        <location evidence="1">Nucleus</location>
    </subcellularLocation>
</comment>
<feature type="non-terminal residue" evidence="13">
    <location>
        <position position="1"/>
    </location>
</feature>
<dbReference type="InterPro" id="IPR002713">
    <property type="entry name" value="FF_domain"/>
</dbReference>
<feature type="compositionally biased region" description="Basic residues" evidence="10">
    <location>
        <begin position="907"/>
        <end position="918"/>
    </location>
</feature>
<dbReference type="SUPFAM" id="SSF51045">
    <property type="entry name" value="WW domain"/>
    <property type="match status" value="2"/>
</dbReference>
<keyword evidence="3" id="KW-0677">Repeat</keyword>